<sequence length="69" mass="7648">MNFSPLGCEIEVPLVDRVLLVVVVKVLLHVGTVSNLIFSPRRVVLTQAKTPENPLLFLREVSPTRARVA</sequence>
<gene>
    <name evidence="1" type="ORF">DEO72_LG9g3062</name>
</gene>
<evidence type="ECO:0000313" key="1">
    <source>
        <dbReference type="EMBL" id="QCE08038.1"/>
    </source>
</evidence>
<evidence type="ECO:0000313" key="2">
    <source>
        <dbReference type="Proteomes" id="UP000501690"/>
    </source>
</evidence>
<name>A0A4D6N429_VIGUN</name>
<accession>A0A4D6N429</accession>
<proteinExistence type="predicted"/>
<protein>
    <submittedName>
        <fullName evidence="1">Uncharacterized protein</fullName>
    </submittedName>
</protein>
<dbReference type="Proteomes" id="UP000501690">
    <property type="component" value="Linkage Group LG9"/>
</dbReference>
<dbReference type="EMBL" id="CP039353">
    <property type="protein sequence ID" value="QCE08038.1"/>
    <property type="molecule type" value="Genomic_DNA"/>
</dbReference>
<dbReference type="AlphaFoldDB" id="A0A4D6N429"/>
<reference evidence="1 2" key="1">
    <citation type="submission" date="2019-04" db="EMBL/GenBank/DDBJ databases">
        <title>An improved genome assembly and genetic linkage map for asparagus bean, Vigna unguiculata ssp. sesquipedialis.</title>
        <authorList>
            <person name="Xia Q."/>
            <person name="Zhang R."/>
            <person name="Dong Y."/>
        </authorList>
    </citation>
    <scope>NUCLEOTIDE SEQUENCE [LARGE SCALE GENOMIC DNA]</scope>
    <source>
        <tissue evidence="1">Leaf</tissue>
    </source>
</reference>
<organism evidence="1 2">
    <name type="scientific">Vigna unguiculata</name>
    <name type="common">Cowpea</name>
    <dbReference type="NCBI Taxonomy" id="3917"/>
    <lineage>
        <taxon>Eukaryota</taxon>
        <taxon>Viridiplantae</taxon>
        <taxon>Streptophyta</taxon>
        <taxon>Embryophyta</taxon>
        <taxon>Tracheophyta</taxon>
        <taxon>Spermatophyta</taxon>
        <taxon>Magnoliopsida</taxon>
        <taxon>eudicotyledons</taxon>
        <taxon>Gunneridae</taxon>
        <taxon>Pentapetalae</taxon>
        <taxon>rosids</taxon>
        <taxon>fabids</taxon>
        <taxon>Fabales</taxon>
        <taxon>Fabaceae</taxon>
        <taxon>Papilionoideae</taxon>
        <taxon>50 kb inversion clade</taxon>
        <taxon>NPAAA clade</taxon>
        <taxon>indigoferoid/millettioid clade</taxon>
        <taxon>Phaseoleae</taxon>
        <taxon>Vigna</taxon>
    </lineage>
</organism>
<keyword evidence="2" id="KW-1185">Reference proteome</keyword>